<dbReference type="InterPro" id="IPR000515">
    <property type="entry name" value="MetI-like"/>
</dbReference>
<keyword evidence="4 7" id="KW-0812">Transmembrane</keyword>
<dbReference type="Pfam" id="PF00528">
    <property type="entry name" value="BPD_transp_1"/>
    <property type="match status" value="1"/>
</dbReference>
<dbReference type="RefSeq" id="WP_085032128.1">
    <property type="nucleotide sequence ID" value="NZ_CP020772.1"/>
</dbReference>
<dbReference type="InterPro" id="IPR051393">
    <property type="entry name" value="ABC_transporter_permease"/>
</dbReference>
<dbReference type="CDD" id="cd06261">
    <property type="entry name" value="TM_PBP2"/>
    <property type="match status" value="1"/>
</dbReference>
<comment type="subcellular location">
    <subcellularLocation>
        <location evidence="1 7">Cell membrane</location>
        <topology evidence="1 7">Multi-pass membrane protein</topology>
    </subcellularLocation>
</comment>
<keyword evidence="2 7" id="KW-0813">Transport</keyword>
<evidence type="ECO:0000259" key="8">
    <source>
        <dbReference type="PROSITE" id="PS50928"/>
    </source>
</evidence>
<evidence type="ECO:0000256" key="1">
    <source>
        <dbReference type="ARBA" id="ARBA00004651"/>
    </source>
</evidence>
<accession>A0A1W6A124</accession>
<dbReference type="STRING" id="402384.HM131_18900"/>
<dbReference type="Proteomes" id="UP000192527">
    <property type="component" value="Chromosome"/>
</dbReference>
<feature type="transmembrane region" description="Helical" evidence="7">
    <location>
        <begin position="102"/>
        <end position="126"/>
    </location>
</feature>
<dbReference type="EMBL" id="CP020772">
    <property type="protein sequence ID" value="ARI79278.1"/>
    <property type="molecule type" value="Genomic_DNA"/>
</dbReference>
<dbReference type="PANTHER" id="PTHR30193:SF37">
    <property type="entry name" value="INNER MEMBRANE ABC TRANSPORTER PERMEASE PROTEIN YCJO"/>
    <property type="match status" value="1"/>
</dbReference>
<name>A0A1W6A124_9BACI</name>
<evidence type="ECO:0000256" key="4">
    <source>
        <dbReference type="ARBA" id="ARBA00022692"/>
    </source>
</evidence>
<reference evidence="9 10" key="1">
    <citation type="submission" date="2017-04" db="EMBL/GenBank/DDBJ databases">
        <title>The whole genome sequencing and assembly of Halobacillus mangrovi strain.</title>
        <authorList>
            <person name="Lee S.-J."/>
            <person name="Park M.-K."/>
            <person name="Kim J.-Y."/>
            <person name="Lee Y.-J."/>
            <person name="Yi H."/>
            <person name="Bahn Y.-S."/>
            <person name="Kim J.F."/>
            <person name="Lee D.-W."/>
        </authorList>
    </citation>
    <scope>NUCLEOTIDE SEQUENCE [LARGE SCALE GENOMIC DNA]</scope>
    <source>
        <strain evidence="9 10">KTB 131</strain>
    </source>
</reference>
<feature type="transmembrane region" description="Helical" evidence="7">
    <location>
        <begin position="71"/>
        <end position="90"/>
    </location>
</feature>
<dbReference type="AlphaFoldDB" id="A0A1W6A124"/>
<dbReference type="KEGG" id="hmn:HM131_18900"/>
<feature type="transmembrane region" description="Helical" evidence="7">
    <location>
        <begin position="12"/>
        <end position="35"/>
    </location>
</feature>
<dbReference type="Gene3D" id="1.10.3720.10">
    <property type="entry name" value="MetI-like"/>
    <property type="match status" value="1"/>
</dbReference>
<gene>
    <name evidence="9" type="ORF">HM131_18900</name>
</gene>
<keyword evidence="5 7" id="KW-1133">Transmembrane helix</keyword>
<evidence type="ECO:0000256" key="2">
    <source>
        <dbReference type="ARBA" id="ARBA00022448"/>
    </source>
</evidence>
<dbReference type="OrthoDB" id="9787541at2"/>
<feature type="transmembrane region" description="Helical" evidence="7">
    <location>
        <begin position="263"/>
        <end position="285"/>
    </location>
</feature>
<dbReference type="GO" id="GO:0055085">
    <property type="term" value="P:transmembrane transport"/>
    <property type="evidence" value="ECO:0007669"/>
    <property type="project" value="InterPro"/>
</dbReference>
<proteinExistence type="inferred from homology"/>
<organism evidence="9 10">
    <name type="scientific">Halobacillus mangrovi</name>
    <dbReference type="NCBI Taxonomy" id="402384"/>
    <lineage>
        <taxon>Bacteria</taxon>
        <taxon>Bacillati</taxon>
        <taxon>Bacillota</taxon>
        <taxon>Bacilli</taxon>
        <taxon>Bacillales</taxon>
        <taxon>Bacillaceae</taxon>
        <taxon>Halobacillus</taxon>
    </lineage>
</organism>
<dbReference type="SUPFAM" id="SSF161098">
    <property type="entry name" value="MetI-like"/>
    <property type="match status" value="1"/>
</dbReference>
<evidence type="ECO:0000256" key="5">
    <source>
        <dbReference type="ARBA" id="ARBA00022989"/>
    </source>
</evidence>
<feature type="transmembrane region" description="Helical" evidence="7">
    <location>
        <begin position="158"/>
        <end position="180"/>
    </location>
</feature>
<dbReference type="PANTHER" id="PTHR30193">
    <property type="entry name" value="ABC TRANSPORTER PERMEASE PROTEIN"/>
    <property type="match status" value="1"/>
</dbReference>
<dbReference type="InterPro" id="IPR035906">
    <property type="entry name" value="MetI-like_sf"/>
</dbReference>
<comment type="similarity">
    <text evidence="7">Belongs to the binding-protein-dependent transport system permease family.</text>
</comment>
<evidence type="ECO:0000256" key="7">
    <source>
        <dbReference type="RuleBase" id="RU363032"/>
    </source>
</evidence>
<dbReference type="GO" id="GO:0005886">
    <property type="term" value="C:plasma membrane"/>
    <property type="evidence" value="ECO:0007669"/>
    <property type="project" value="UniProtKB-SubCell"/>
</dbReference>
<evidence type="ECO:0000313" key="9">
    <source>
        <dbReference type="EMBL" id="ARI79278.1"/>
    </source>
</evidence>
<keyword evidence="6 7" id="KW-0472">Membrane</keyword>
<sequence>MKKLDHKGYYFIAPFFVIFLVFNIYPVLLTFYYTFTHYEGYGAPEFIGLANYARILTDTYFLEAFVNTWKIWGLNFALQLGIALFLAALFSDLRFRIKGLGFFRAIFYLPNLITISSVAILFNIMLDWHYGSINQFLLKIGLIGEPINWLNQPFTAQVSVSLILTWMWFGYTFIVLMAGVSGISKEYYEAALIDGANRMQTFMYITLPLLKPIMLYVMITSLIGGLQLFDLPMLLTDGLGNPDGALNTMVLYLYNQAFRYNNYGYAATIAYMLFLITVVFSAITFKSMYREAAGEKAVAKAEKRKSKVAKKRGNVNVQEKVAKQNTYI</sequence>
<keyword evidence="10" id="KW-1185">Reference proteome</keyword>
<evidence type="ECO:0000313" key="10">
    <source>
        <dbReference type="Proteomes" id="UP000192527"/>
    </source>
</evidence>
<protein>
    <submittedName>
        <fullName evidence="9">ABC transporter</fullName>
    </submittedName>
</protein>
<feature type="domain" description="ABC transmembrane type-1" evidence="8">
    <location>
        <begin position="65"/>
        <end position="284"/>
    </location>
</feature>
<feature type="transmembrane region" description="Helical" evidence="7">
    <location>
        <begin position="201"/>
        <end position="229"/>
    </location>
</feature>
<dbReference type="PROSITE" id="PS50928">
    <property type="entry name" value="ABC_TM1"/>
    <property type="match status" value="1"/>
</dbReference>
<evidence type="ECO:0000256" key="6">
    <source>
        <dbReference type="ARBA" id="ARBA00023136"/>
    </source>
</evidence>
<evidence type="ECO:0000256" key="3">
    <source>
        <dbReference type="ARBA" id="ARBA00022475"/>
    </source>
</evidence>
<keyword evidence="3" id="KW-1003">Cell membrane</keyword>